<evidence type="ECO:0000259" key="2">
    <source>
        <dbReference type="Pfam" id="PF13439"/>
    </source>
</evidence>
<comment type="caution">
    <text evidence="3">The sequence shown here is derived from an EMBL/GenBank/DDBJ whole genome shotgun (WGS) entry which is preliminary data.</text>
</comment>
<keyword evidence="3" id="KW-0808">Transferase</keyword>
<protein>
    <submittedName>
        <fullName evidence="3">Glycosyl transferase</fullName>
    </submittedName>
</protein>
<evidence type="ECO:0000313" key="4">
    <source>
        <dbReference type="Proteomes" id="UP000597444"/>
    </source>
</evidence>
<reference evidence="3" key="1">
    <citation type="submission" date="2020-10" db="EMBL/GenBank/DDBJ databases">
        <title>Taxonomic study of unclassified bacteria belonging to the class Ktedonobacteria.</title>
        <authorList>
            <person name="Yabe S."/>
            <person name="Wang C.M."/>
            <person name="Zheng Y."/>
            <person name="Sakai Y."/>
            <person name="Cavaletti L."/>
            <person name="Monciardini P."/>
            <person name="Donadio S."/>
        </authorList>
    </citation>
    <scope>NUCLEOTIDE SEQUENCE</scope>
    <source>
        <strain evidence="3">ID150040</strain>
    </source>
</reference>
<dbReference type="Pfam" id="PF00534">
    <property type="entry name" value="Glycos_transf_1"/>
    <property type="match status" value="1"/>
</dbReference>
<name>A0A8J3IYS6_9CHLR</name>
<feature type="domain" description="Glycosyltransferase subfamily 4-like N-terminal" evidence="2">
    <location>
        <begin position="32"/>
        <end position="198"/>
    </location>
</feature>
<dbReference type="InterPro" id="IPR001296">
    <property type="entry name" value="Glyco_trans_1"/>
</dbReference>
<dbReference type="PANTHER" id="PTHR45947">
    <property type="entry name" value="SULFOQUINOVOSYL TRANSFERASE SQD2"/>
    <property type="match status" value="1"/>
</dbReference>
<feature type="domain" description="Glycosyl transferase family 1" evidence="1">
    <location>
        <begin position="208"/>
        <end position="359"/>
    </location>
</feature>
<dbReference type="InterPro" id="IPR028098">
    <property type="entry name" value="Glyco_trans_4-like_N"/>
</dbReference>
<dbReference type="InterPro" id="IPR050194">
    <property type="entry name" value="Glycosyltransferase_grp1"/>
</dbReference>
<dbReference type="Pfam" id="PF13439">
    <property type="entry name" value="Glyco_transf_4"/>
    <property type="match status" value="1"/>
</dbReference>
<dbReference type="AlphaFoldDB" id="A0A8J3IYS6"/>
<dbReference type="Proteomes" id="UP000597444">
    <property type="component" value="Unassembled WGS sequence"/>
</dbReference>
<dbReference type="GO" id="GO:0016757">
    <property type="term" value="F:glycosyltransferase activity"/>
    <property type="evidence" value="ECO:0007669"/>
    <property type="project" value="InterPro"/>
</dbReference>
<dbReference type="CDD" id="cd03801">
    <property type="entry name" value="GT4_PimA-like"/>
    <property type="match status" value="1"/>
</dbReference>
<dbReference type="EMBL" id="BNJK01000002">
    <property type="protein sequence ID" value="GHO98521.1"/>
    <property type="molecule type" value="Genomic_DNA"/>
</dbReference>
<keyword evidence="4" id="KW-1185">Reference proteome</keyword>
<evidence type="ECO:0000313" key="3">
    <source>
        <dbReference type="EMBL" id="GHO98521.1"/>
    </source>
</evidence>
<evidence type="ECO:0000259" key="1">
    <source>
        <dbReference type="Pfam" id="PF00534"/>
    </source>
</evidence>
<organism evidence="3 4">
    <name type="scientific">Reticulibacter mediterranei</name>
    <dbReference type="NCBI Taxonomy" id="2778369"/>
    <lineage>
        <taxon>Bacteria</taxon>
        <taxon>Bacillati</taxon>
        <taxon>Chloroflexota</taxon>
        <taxon>Ktedonobacteria</taxon>
        <taxon>Ktedonobacterales</taxon>
        <taxon>Reticulibacteraceae</taxon>
        <taxon>Reticulibacter</taxon>
    </lineage>
</organism>
<gene>
    <name evidence="3" type="ORF">KSF_085690</name>
</gene>
<accession>A0A8J3IYS6</accession>
<dbReference type="Gene3D" id="3.40.50.2000">
    <property type="entry name" value="Glycogen Phosphorylase B"/>
    <property type="match status" value="2"/>
</dbReference>
<dbReference type="PANTHER" id="PTHR45947:SF3">
    <property type="entry name" value="SULFOQUINOVOSYL TRANSFERASE SQD2"/>
    <property type="match status" value="1"/>
</dbReference>
<dbReference type="SUPFAM" id="SSF53756">
    <property type="entry name" value="UDP-Glycosyltransferase/glycogen phosphorylase"/>
    <property type="match status" value="1"/>
</dbReference>
<proteinExistence type="predicted"/>
<sequence>MKVAHFQDTQSTLTPLLSVTIVVTYAHPYIGSGLGVVAVSQAETLASQGHQVTLISSNIPRTSQRFEHNHVTYLKVPAVAWLERFHIPVPFLFFDQHALRAIQRADVVHIHDMLYPSSLLAALIAKLYRKRVVLTQHVPHVYYASPIVNLIEMLAEATVGRATLRASDVVLVLTEDVYTWMKQYKDEVYCLPNGVDFTRFHPPGPQEKQTIRHRYRLPAEKFLVLFVGRFVPKKGFDVLYRAKDPAYLLVFVGGGNIPETLHSDEEVRILGPLPPEEVALLYQASDAFILPSYGEGFPLSLQEAMATGLPIITSKANRLDQTLVHPLIRSIGVTAPEIRSAIKEIQGNPVLQQDMSQYAQTVATQHFSWQTNSAKLVEVYRRKPETTQTPHASWSQPVGMMDTGLIPGWPPCSNTMVSQAPFMSVHTIRSGSGRNYCIQRSCVRLPTTLRLAAIP</sequence>